<feature type="transmembrane region" description="Helical" evidence="10">
    <location>
        <begin position="68"/>
        <end position="86"/>
    </location>
</feature>
<feature type="transmembrane region" description="Helical" evidence="10">
    <location>
        <begin position="451"/>
        <end position="472"/>
    </location>
</feature>
<dbReference type="SUPFAM" id="SSF103473">
    <property type="entry name" value="MFS general substrate transporter"/>
    <property type="match status" value="1"/>
</dbReference>
<feature type="domain" description="Major facilitator superfamily (MFS) profile" evidence="11">
    <location>
        <begin position="25"/>
        <end position="476"/>
    </location>
</feature>
<dbReference type="InterPro" id="IPR005828">
    <property type="entry name" value="MFS_sugar_transport-like"/>
</dbReference>
<feature type="transmembrane region" description="Helical" evidence="10">
    <location>
        <begin position="150"/>
        <end position="170"/>
    </location>
</feature>
<dbReference type="PROSITE" id="PS50850">
    <property type="entry name" value="MFS"/>
    <property type="match status" value="1"/>
</dbReference>
<dbReference type="AlphaFoldDB" id="A0A2N8UCD2"/>
<evidence type="ECO:0000313" key="12">
    <source>
        <dbReference type="EMBL" id="SJX61993.1"/>
    </source>
</evidence>
<gene>
    <name evidence="12" type="ORF">SRS1_10611</name>
</gene>
<proteinExistence type="inferred from homology"/>
<evidence type="ECO:0000256" key="2">
    <source>
        <dbReference type="ARBA" id="ARBA00010992"/>
    </source>
</evidence>
<feature type="transmembrane region" description="Helical" evidence="10">
    <location>
        <begin position="412"/>
        <end position="431"/>
    </location>
</feature>
<dbReference type="PANTHER" id="PTHR48022:SF8">
    <property type="entry name" value="MAJOR FACILITATOR SUPERFAMILY (MFS) PROFILE DOMAIN-CONTAINING PROTEIN-RELATED"/>
    <property type="match status" value="1"/>
</dbReference>
<dbReference type="InterPro" id="IPR020846">
    <property type="entry name" value="MFS_dom"/>
</dbReference>
<evidence type="ECO:0000256" key="7">
    <source>
        <dbReference type="ARBA" id="ARBA00049119"/>
    </source>
</evidence>
<accession>A0A2N8UCD2</accession>
<name>A0A2N8UCD2_9BASI</name>
<feature type="region of interest" description="Disordered" evidence="9">
    <location>
        <begin position="504"/>
        <end position="534"/>
    </location>
</feature>
<evidence type="ECO:0000256" key="6">
    <source>
        <dbReference type="ARBA" id="ARBA00023136"/>
    </source>
</evidence>
<dbReference type="InterPro" id="IPR036259">
    <property type="entry name" value="MFS_trans_sf"/>
</dbReference>
<feature type="transmembrane region" description="Helical" evidence="10">
    <location>
        <begin position="350"/>
        <end position="370"/>
    </location>
</feature>
<dbReference type="PRINTS" id="PR00171">
    <property type="entry name" value="SUGRTRNSPORT"/>
</dbReference>
<dbReference type="Proteomes" id="UP000239563">
    <property type="component" value="Chromosome III"/>
</dbReference>
<dbReference type="InterPro" id="IPR005829">
    <property type="entry name" value="Sugar_transporter_CS"/>
</dbReference>
<dbReference type="PROSITE" id="PS00217">
    <property type="entry name" value="SUGAR_TRANSPORT_2"/>
    <property type="match status" value="1"/>
</dbReference>
<feature type="transmembrane region" description="Helical" evidence="10">
    <location>
        <begin position="93"/>
        <end position="111"/>
    </location>
</feature>
<evidence type="ECO:0000259" key="11">
    <source>
        <dbReference type="PROSITE" id="PS50850"/>
    </source>
</evidence>
<dbReference type="Pfam" id="PF00083">
    <property type="entry name" value="Sugar_tr"/>
    <property type="match status" value="1"/>
</dbReference>
<evidence type="ECO:0000256" key="3">
    <source>
        <dbReference type="ARBA" id="ARBA00022448"/>
    </source>
</evidence>
<dbReference type="GO" id="GO:0005351">
    <property type="term" value="F:carbohydrate:proton symporter activity"/>
    <property type="evidence" value="ECO:0007669"/>
    <property type="project" value="TreeGrafter"/>
</dbReference>
<comment type="catalytic activity">
    <reaction evidence="7">
        <text>myo-inositol(out) + H(+)(out) = myo-inositol(in) + H(+)(in)</text>
        <dbReference type="Rhea" id="RHEA:60364"/>
        <dbReference type="ChEBI" id="CHEBI:15378"/>
        <dbReference type="ChEBI" id="CHEBI:17268"/>
    </reaction>
</comment>
<reference evidence="12 13" key="1">
    <citation type="submission" date="2017-02" db="EMBL/GenBank/DDBJ databases">
        <authorList>
            <person name="Peterson S.W."/>
        </authorList>
    </citation>
    <scope>NUCLEOTIDE SEQUENCE [LARGE SCALE GENOMIC DNA]</scope>
    <source>
        <strain evidence="12 13">SRS1_H2-8</strain>
    </source>
</reference>
<evidence type="ECO:0000256" key="9">
    <source>
        <dbReference type="SAM" id="MobiDB-lite"/>
    </source>
</evidence>
<evidence type="ECO:0000313" key="13">
    <source>
        <dbReference type="Proteomes" id="UP000239563"/>
    </source>
</evidence>
<dbReference type="Gene3D" id="1.20.1250.20">
    <property type="entry name" value="MFS general substrate transporter like domains"/>
    <property type="match status" value="1"/>
</dbReference>
<dbReference type="PANTHER" id="PTHR48022">
    <property type="entry name" value="PLASTIDIC GLUCOSE TRANSPORTER 4"/>
    <property type="match status" value="1"/>
</dbReference>
<comment type="subcellular location">
    <subcellularLocation>
        <location evidence="1">Membrane</location>
        <topology evidence="1">Multi-pass membrane protein</topology>
    </subcellularLocation>
</comment>
<dbReference type="NCBIfam" id="TIGR00879">
    <property type="entry name" value="SP"/>
    <property type="match status" value="1"/>
</dbReference>
<comment type="similarity">
    <text evidence="2 8">Belongs to the major facilitator superfamily. Sugar transporter (TC 2.A.1.1) family.</text>
</comment>
<organism evidence="12 13">
    <name type="scientific">Sporisorium reilianum f. sp. reilianum</name>
    <dbReference type="NCBI Taxonomy" id="72559"/>
    <lineage>
        <taxon>Eukaryota</taxon>
        <taxon>Fungi</taxon>
        <taxon>Dikarya</taxon>
        <taxon>Basidiomycota</taxon>
        <taxon>Ustilaginomycotina</taxon>
        <taxon>Ustilaginomycetes</taxon>
        <taxon>Ustilaginales</taxon>
        <taxon>Ustilaginaceae</taxon>
        <taxon>Sporisorium</taxon>
    </lineage>
</organism>
<evidence type="ECO:0000256" key="5">
    <source>
        <dbReference type="ARBA" id="ARBA00022989"/>
    </source>
</evidence>
<keyword evidence="5 10" id="KW-1133">Transmembrane helix</keyword>
<keyword evidence="6 10" id="KW-0472">Membrane</keyword>
<feature type="transmembrane region" description="Helical" evidence="10">
    <location>
        <begin position="190"/>
        <end position="209"/>
    </location>
</feature>
<dbReference type="InterPro" id="IPR050360">
    <property type="entry name" value="MFS_Sugar_Transporters"/>
</dbReference>
<feature type="transmembrane region" description="Helical" evidence="10">
    <location>
        <begin position="117"/>
        <end position="143"/>
    </location>
</feature>
<evidence type="ECO:0000256" key="1">
    <source>
        <dbReference type="ARBA" id="ARBA00004141"/>
    </source>
</evidence>
<evidence type="ECO:0000256" key="8">
    <source>
        <dbReference type="RuleBase" id="RU003346"/>
    </source>
</evidence>
<dbReference type="PROSITE" id="PS00216">
    <property type="entry name" value="SUGAR_TRANSPORT_1"/>
    <property type="match status" value="1"/>
</dbReference>
<sequence length="555" mass="60626">MYIPSKFAHFSETPKSALNWRLAFAVVGMGLLGASRGIDEGLIGGIITQKTFEKTFGIPAKSNKESNVTAMVQLFSVLGAILGYPICERLGRVRGAQIACVLVLLGSALWAGSNGHYAMLLVARAIAGVGVGLTPIVAPIFLVEIAPKQIRGLCTSVYSFNVYLGLLLSYCVDLGSKSHINAKTNAIWQVPLSLNFSLHVVVLCFLFFLKESPRWLMMKDRTEEASAALGWYRGMEPRDKAFVEEYELIADSVKQEREATEGLGFMGKVRELFGSNNNQFKLVFCVLIQILGQWQGPGALSTYANRILTLIGVHDTRGYVMSAGFGAVKLGAGILSSFFLIDLFGRRRTLWVSTLFQGLAMLYVAIYLGVFIDHKHAANKSASEAALASIFIAGASWSAGGNLAQYLINSEIFSLDVRALSASFVMAFHFLMQYSATRALQPMLNSGLKGAGTFAIFSAMSLLVALPVYLFFLPETSGQSLERIDELFDLPWYKIGRASRRPVRDEMPQHSMPAALESQWQRDGAPVSSGVEDKDKDKYENFAAGATAYGVRDAK</sequence>
<dbReference type="GO" id="GO:0016020">
    <property type="term" value="C:membrane"/>
    <property type="evidence" value="ECO:0007669"/>
    <property type="project" value="UniProtKB-SubCell"/>
</dbReference>
<dbReference type="InterPro" id="IPR003663">
    <property type="entry name" value="Sugar/inositol_transpt"/>
</dbReference>
<evidence type="ECO:0000256" key="4">
    <source>
        <dbReference type="ARBA" id="ARBA00022692"/>
    </source>
</evidence>
<feature type="transmembrane region" description="Helical" evidence="10">
    <location>
        <begin position="382"/>
        <end position="400"/>
    </location>
</feature>
<evidence type="ECO:0000256" key="10">
    <source>
        <dbReference type="SAM" id="Phobius"/>
    </source>
</evidence>
<dbReference type="EMBL" id="LT795056">
    <property type="protein sequence ID" value="SJX61993.1"/>
    <property type="molecule type" value="Genomic_DNA"/>
</dbReference>
<protein>
    <submittedName>
        <fullName evidence="12">Related to Quinate permease</fullName>
    </submittedName>
</protein>
<keyword evidence="4 10" id="KW-0812">Transmembrane</keyword>
<keyword evidence="3 8" id="KW-0813">Transport</keyword>
<feature type="transmembrane region" description="Helical" evidence="10">
    <location>
        <begin position="319"/>
        <end position="344"/>
    </location>
</feature>